<evidence type="ECO:0000313" key="3">
    <source>
        <dbReference type="Proteomes" id="UP000315400"/>
    </source>
</evidence>
<feature type="transmembrane region" description="Helical" evidence="1">
    <location>
        <begin position="12"/>
        <end position="33"/>
    </location>
</feature>
<evidence type="ECO:0008006" key="4">
    <source>
        <dbReference type="Google" id="ProtNLM"/>
    </source>
</evidence>
<proteinExistence type="predicted"/>
<protein>
    <recommendedName>
        <fullName evidence="4">Sulfatase</fullName>
    </recommendedName>
</protein>
<sequence>MIPVRALSTAAWLRRLIIGVVVMNALLVLPEWLMPYGGMAEPALATESLVLAGALLLVPGRLGRWLAPAVVVLLLVTLALALSDLGTYWALGRPLNLYIDLPLAASVEHLLRGAIGKPLAWLVLGLAAAMVVLIAWQLSRWLTGLVAIRWHAGIQGLGLCLVLVGLTLGHWREVPAIDRFVDAPLSIRLTDQVARTAATAREHRRFPERLADLPPSRVSLDRLAGRDVIMGFVESYGVVMTTDARYQAIGTAALEALDEELQAAGLDVVTGHFNSPVQGGQSWLAHGTALSGLWLDSQIRYDLFLAEGRSSLIDDFEREGYRSVAVMPAITKPWPAGKQWGYDQIHDDARIDYAGPALNWVTMPDQYTWHYFENQVRHSSDEPVFAELALISSHAPWTPILERLDWDTLGDGEVFQRYAEAGPSPAAVWGDRDRIRRHYAEAVDYALRTAGEWAARYLDDGVLVLLGDHQPAPLITGDAASRSVPVHIIASDASLLADFEAQGFSPGPQGTAAPLGSLADLRGVLLTVLEQGADAP</sequence>
<dbReference type="STRING" id="1260251.SPISAL_05665"/>
<feature type="transmembrane region" description="Helical" evidence="1">
    <location>
        <begin position="150"/>
        <end position="171"/>
    </location>
</feature>
<dbReference type="Gene3D" id="3.40.720.10">
    <property type="entry name" value="Alkaline Phosphatase, subunit A"/>
    <property type="match status" value="1"/>
</dbReference>
<gene>
    <name evidence="2" type="ORF">FKY71_00545</name>
</gene>
<accession>A0A540VWF4</accession>
<evidence type="ECO:0000256" key="1">
    <source>
        <dbReference type="SAM" id="Phobius"/>
    </source>
</evidence>
<feature type="transmembrane region" description="Helical" evidence="1">
    <location>
        <begin position="119"/>
        <end position="138"/>
    </location>
</feature>
<feature type="transmembrane region" description="Helical" evidence="1">
    <location>
        <begin position="65"/>
        <end position="91"/>
    </location>
</feature>
<reference evidence="2 3" key="1">
    <citation type="submission" date="2019-06" db="EMBL/GenBank/DDBJ databases">
        <title>Metagenome assembled Genome of Spiribacter salinus SL48-SHIP from the microbial mat of Salt Lake 48 (Novosibirsk region, Russia).</title>
        <authorList>
            <person name="Shipova A."/>
            <person name="Rozanov A.S."/>
            <person name="Bryanskaya A.V."/>
            <person name="Peltek S.E."/>
        </authorList>
    </citation>
    <scope>NUCLEOTIDE SEQUENCE [LARGE SCALE GENOMIC DNA]</scope>
    <source>
        <strain evidence="2">SL48-SHIP-2</strain>
    </source>
</reference>
<comment type="caution">
    <text evidence="2">The sequence shown here is derived from an EMBL/GenBank/DDBJ whole genome shotgun (WGS) entry which is preliminary data.</text>
</comment>
<keyword evidence="1" id="KW-1133">Transmembrane helix</keyword>
<dbReference type="EMBL" id="VIFK01000001">
    <property type="protein sequence ID" value="TQF01100.1"/>
    <property type="molecule type" value="Genomic_DNA"/>
</dbReference>
<dbReference type="InterPro" id="IPR017850">
    <property type="entry name" value="Alkaline_phosphatase_core_sf"/>
</dbReference>
<evidence type="ECO:0000313" key="2">
    <source>
        <dbReference type="EMBL" id="TQF01100.1"/>
    </source>
</evidence>
<keyword evidence="1" id="KW-0812">Transmembrane</keyword>
<dbReference type="AlphaFoldDB" id="A0A540VWF4"/>
<organism evidence="2 3">
    <name type="scientific">Spiribacter salinus</name>
    <dbReference type="NCBI Taxonomy" id="1335746"/>
    <lineage>
        <taxon>Bacteria</taxon>
        <taxon>Pseudomonadati</taxon>
        <taxon>Pseudomonadota</taxon>
        <taxon>Gammaproteobacteria</taxon>
        <taxon>Chromatiales</taxon>
        <taxon>Ectothiorhodospiraceae</taxon>
        <taxon>Spiribacter</taxon>
    </lineage>
</organism>
<feature type="transmembrane region" description="Helical" evidence="1">
    <location>
        <begin position="39"/>
        <end position="58"/>
    </location>
</feature>
<dbReference type="SUPFAM" id="SSF53649">
    <property type="entry name" value="Alkaline phosphatase-like"/>
    <property type="match status" value="1"/>
</dbReference>
<name>A0A540VWF4_9GAMM</name>
<dbReference type="Proteomes" id="UP000315400">
    <property type="component" value="Unassembled WGS sequence"/>
</dbReference>
<keyword evidence="1" id="KW-0472">Membrane</keyword>